<proteinExistence type="predicted"/>
<comment type="caution">
    <text evidence="2">The sequence shown here is derived from an EMBL/GenBank/DDBJ whole genome shotgun (WGS) entry which is preliminary data.</text>
</comment>
<reference evidence="2 3" key="1">
    <citation type="journal article" date="2019" name="Commun. Biol.">
        <title>The bagworm genome reveals a unique fibroin gene that provides high tensile strength.</title>
        <authorList>
            <person name="Kono N."/>
            <person name="Nakamura H."/>
            <person name="Ohtoshi R."/>
            <person name="Tomita M."/>
            <person name="Numata K."/>
            <person name="Arakawa K."/>
        </authorList>
    </citation>
    <scope>NUCLEOTIDE SEQUENCE [LARGE SCALE GENOMIC DNA]</scope>
</reference>
<dbReference type="EMBL" id="BGZK01000258">
    <property type="protein sequence ID" value="GBP32318.1"/>
    <property type="molecule type" value="Genomic_DNA"/>
</dbReference>
<evidence type="ECO:0000313" key="2">
    <source>
        <dbReference type="EMBL" id="GBP32318.1"/>
    </source>
</evidence>
<evidence type="ECO:0000313" key="3">
    <source>
        <dbReference type="Proteomes" id="UP000299102"/>
    </source>
</evidence>
<name>A0A4C1V0M7_EUMVA</name>
<dbReference type="Proteomes" id="UP000299102">
    <property type="component" value="Unassembled WGS sequence"/>
</dbReference>
<sequence>MERLAPYTCRPAEAASPKTHRCACSGAAWSSPAPPPPRPRRRRTGSSSWSRHSRRPLHTRDSERQSDRRNTSSVKRAPDPTERGPRAGRAAGSAHGAIAVTITCACPRRASFSS</sequence>
<evidence type="ECO:0000256" key="1">
    <source>
        <dbReference type="SAM" id="MobiDB-lite"/>
    </source>
</evidence>
<gene>
    <name evidence="2" type="ORF">EVAR_25572_1</name>
</gene>
<dbReference type="AlphaFoldDB" id="A0A4C1V0M7"/>
<feature type="compositionally biased region" description="Low complexity" evidence="1">
    <location>
        <begin position="87"/>
        <end position="97"/>
    </location>
</feature>
<protein>
    <submittedName>
        <fullName evidence="2">Uncharacterized protein</fullName>
    </submittedName>
</protein>
<feature type="compositionally biased region" description="Basic and acidic residues" evidence="1">
    <location>
        <begin position="58"/>
        <end position="85"/>
    </location>
</feature>
<organism evidence="2 3">
    <name type="scientific">Eumeta variegata</name>
    <name type="common">Bagworm moth</name>
    <name type="synonym">Eumeta japonica</name>
    <dbReference type="NCBI Taxonomy" id="151549"/>
    <lineage>
        <taxon>Eukaryota</taxon>
        <taxon>Metazoa</taxon>
        <taxon>Ecdysozoa</taxon>
        <taxon>Arthropoda</taxon>
        <taxon>Hexapoda</taxon>
        <taxon>Insecta</taxon>
        <taxon>Pterygota</taxon>
        <taxon>Neoptera</taxon>
        <taxon>Endopterygota</taxon>
        <taxon>Lepidoptera</taxon>
        <taxon>Glossata</taxon>
        <taxon>Ditrysia</taxon>
        <taxon>Tineoidea</taxon>
        <taxon>Psychidae</taxon>
        <taxon>Oiketicinae</taxon>
        <taxon>Eumeta</taxon>
    </lineage>
</organism>
<keyword evidence="3" id="KW-1185">Reference proteome</keyword>
<feature type="region of interest" description="Disordered" evidence="1">
    <location>
        <begin position="1"/>
        <end position="97"/>
    </location>
</feature>
<accession>A0A4C1V0M7</accession>